<dbReference type="EMBL" id="JACMSC010000006">
    <property type="protein sequence ID" value="KAG6517947.1"/>
    <property type="molecule type" value="Genomic_DNA"/>
</dbReference>
<protein>
    <recommendedName>
        <fullName evidence="7">FRIGIDA-like protein</fullName>
    </recommendedName>
</protein>
<keyword evidence="11" id="KW-1185">Reference proteome</keyword>
<sequence>MAPFASFLCLLIRVSSYLLPHEDVVVEISEHELIIIVEEFGYLLARVYLKCALLLDSSLFFADDIQDSLSDKQILTPDIKEKAKVIAMEWKLKLDHLDIEASNGNSLEAHAFLQLLATFDIISEFEQDEICNLMPVVTRRRQTVNLCRSLGLSHKMLVPLLKEYLKEARRVSQVKTRSMSPGAQDDIAFEKQSALFALAVSDIVLINMWCHDIGREQVTNNPLLKTIFQVMLRLFKPSKTTLLFIIRDKTRVSIFICAFFSFRIGDS</sequence>
<keyword evidence="8" id="KW-0732">Signal</keyword>
<feature type="signal peptide" evidence="8">
    <location>
        <begin position="1"/>
        <end position="16"/>
    </location>
</feature>
<dbReference type="PROSITE" id="PS51715">
    <property type="entry name" value="G_GB1_RHD3"/>
    <property type="match status" value="1"/>
</dbReference>
<keyword evidence="1" id="KW-0547">Nucleotide-binding</keyword>
<dbReference type="Proteomes" id="UP000734854">
    <property type="component" value="Unassembled WGS sequence"/>
</dbReference>
<keyword evidence="4" id="KW-0342">GTP-binding</keyword>
<reference evidence="10 11" key="1">
    <citation type="submission" date="2020-08" db="EMBL/GenBank/DDBJ databases">
        <title>Plant Genome Project.</title>
        <authorList>
            <person name="Zhang R.-G."/>
        </authorList>
    </citation>
    <scope>NUCLEOTIDE SEQUENCE [LARGE SCALE GENOMIC DNA]</scope>
    <source>
        <tissue evidence="10">Rhizome</tissue>
    </source>
</reference>
<evidence type="ECO:0000313" key="10">
    <source>
        <dbReference type="EMBL" id="KAG6517947.1"/>
    </source>
</evidence>
<evidence type="ECO:0000259" key="9">
    <source>
        <dbReference type="PROSITE" id="PS51715"/>
    </source>
</evidence>
<dbReference type="GO" id="GO:0005783">
    <property type="term" value="C:endoplasmic reticulum"/>
    <property type="evidence" value="ECO:0007669"/>
    <property type="project" value="TreeGrafter"/>
</dbReference>
<keyword evidence="2" id="KW-0378">Hydrolase</keyword>
<dbReference type="GO" id="GO:0003924">
    <property type="term" value="F:GTPase activity"/>
    <property type="evidence" value="ECO:0007669"/>
    <property type="project" value="TreeGrafter"/>
</dbReference>
<dbReference type="AlphaFoldDB" id="A0A8J5HBN2"/>
<comment type="similarity">
    <text evidence="6">Belongs to the TRAFAC class dynamin-like GTPase superfamily. GB1/RHD3 GTPase family.</text>
</comment>
<evidence type="ECO:0000256" key="2">
    <source>
        <dbReference type="ARBA" id="ARBA00022801"/>
    </source>
</evidence>
<keyword evidence="3" id="KW-0256">Endoplasmic reticulum</keyword>
<evidence type="ECO:0000256" key="3">
    <source>
        <dbReference type="ARBA" id="ARBA00022824"/>
    </source>
</evidence>
<dbReference type="GO" id="GO:0030154">
    <property type="term" value="P:cell differentiation"/>
    <property type="evidence" value="ECO:0007669"/>
    <property type="project" value="UniProtKB-KW"/>
</dbReference>
<keyword evidence="7" id="KW-0217">Developmental protein</keyword>
<proteinExistence type="inferred from homology"/>
<keyword evidence="7" id="KW-0221">Differentiation</keyword>
<comment type="similarity">
    <text evidence="7">Belongs to the Frigida family.</text>
</comment>
<name>A0A8J5HBN2_ZINOF</name>
<dbReference type="GO" id="GO:0009908">
    <property type="term" value="P:flower development"/>
    <property type="evidence" value="ECO:0007669"/>
    <property type="project" value="UniProtKB-KW"/>
</dbReference>
<dbReference type="PANTHER" id="PTHR45923:SF2">
    <property type="entry name" value="PROTEIN SEY1"/>
    <property type="match status" value="1"/>
</dbReference>
<dbReference type="GO" id="GO:0005525">
    <property type="term" value="F:GTP binding"/>
    <property type="evidence" value="ECO:0007669"/>
    <property type="project" value="UniProtKB-KW"/>
</dbReference>
<evidence type="ECO:0000256" key="4">
    <source>
        <dbReference type="ARBA" id="ARBA00023134"/>
    </source>
</evidence>
<dbReference type="InterPro" id="IPR030386">
    <property type="entry name" value="G_GB1_RHD3_dom"/>
</dbReference>
<dbReference type="GO" id="GO:0016320">
    <property type="term" value="P:endoplasmic reticulum membrane fusion"/>
    <property type="evidence" value="ECO:0007669"/>
    <property type="project" value="TreeGrafter"/>
</dbReference>
<evidence type="ECO:0000256" key="8">
    <source>
        <dbReference type="SAM" id="SignalP"/>
    </source>
</evidence>
<gene>
    <name evidence="10" type="ORF">ZIOFF_021347</name>
</gene>
<dbReference type="Pfam" id="PF05879">
    <property type="entry name" value="RHD3_GTPase"/>
    <property type="match status" value="1"/>
</dbReference>
<dbReference type="InterPro" id="IPR008803">
    <property type="entry name" value="RHD3/Sey1"/>
</dbReference>
<feature type="domain" description="GB1/RHD3-type G" evidence="9">
    <location>
        <begin position="178"/>
        <end position="267"/>
    </location>
</feature>
<feature type="chain" id="PRO_5035196150" description="FRIGIDA-like protein" evidence="8">
    <location>
        <begin position="17"/>
        <end position="267"/>
    </location>
</feature>
<evidence type="ECO:0000256" key="6">
    <source>
        <dbReference type="PROSITE-ProRule" id="PRU01052"/>
    </source>
</evidence>
<evidence type="ECO:0000256" key="7">
    <source>
        <dbReference type="RuleBase" id="RU364012"/>
    </source>
</evidence>
<dbReference type="PANTHER" id="PTHR45923">
    <property type="entry name" value="PROTEIN SEY1"/>
    <property type="match status" value="1"/>
</dbReference>
<dbReference type="Pfam" id="PF07899">
    <property type="entry name" value="Frigida"/>
    <property type="match status" value="1"/>
</dbReference>
<evidence type="ECO:0000256" key="5">
    <source>
        <dbReference type="ARBA" id="ARBA00023136"/>
    </source>
</evidence>
<evidence type="ECO:0000313" key="11">
    <source>
        <dbReference type="Proteomes" id="UP000734854"/>
    </source>
</evidence>
<organism evidence="10 11">
    <name type="scientific">Zingiber officinale</name>
    <name type="common">Ginger</name>
    <name type="synonym">Amomum zingiber</name>
    <dbReference type="NCBI Taxonomy" id="94328"/>
    <lineage>
        <taxon>Eukaryota</taxon>
        <taxon>Viridiplantae</taxon>
        <taxon>Streptophyta</taxon>
        <taxon>Embryophyta</taxon>
        <taxon>Tracheophyta</taxon>
        <taxon>Spermatophyta</taxon>
        <taxon>Magnoliopsida</taxon>
        <taxon>Liliopsida</taxon>
        <taxon>Zingiberales</taxon>
        <taxon>Zingiberaceae</taxon>
        <taxon>Zingiber</taxon>
    </lineage>
</organism>
<comment type="caution">
    <text evidence="10">The sequence shown here is derived from an EMBL/GenBank/DDBJ whole genome shotgun (WGS) entry which is preliminary data.</text>
</comment>
<keyword evidence="5" id="KW-0472">Membrane</keyword>
<accession>A0A8J5HBN2</accession>
<evidence type="ECO:0000256" key="1">
    <source>
        <dbReference type="ARBA" id="ARBA00022741"/>
    </source>
</evidence>
<keyword evidence="7" id="KW-0287">Flowering</keyword>
<dbReference type="InterPro" id="IPR012474">
    <property type="entry name" value="Frigida"/>
</dbReference>